<dbReference type="InterPro" id="IPR004567">
    <property type="entry name" value="Type_II_PanK"/>
</dbReference>
<evidence type="ECO:0000256" key="3">
    <source>
        <dbReference type="ARBA" id="ARBA00022993"/>
    </source>
</evidence>
<sequence length="511" mass="56432">MMTDILSCIIDGILGLESRIERCTDDEVDRQALEASALKTVRDFDIFAEQIEPYLKTSQGWLSTNSDGGRAAGEDPVNLFTDDVKQLIFEAADAAESLKSAVIKSLKCDEYHRSECWNVDVFTLQPAASNVAVSGQDGGVSTFAKRIAMDIGGTLLKLAYVSKAPHCTALYNIYWLYNAMYDSIRCMEDLYKVDVLRRCNMGSALRNAVPKMIRLENNNVLLLSQFPVESLDCVIDFLIGTHPTSSRLINAANNLVGKDTVIYATGGGSYKYDTIIQERLPQCKYQRQEEGQCFVDGTKHMHQVTNSVIKYNVERLFTQIVTLERTYPYFIVNIGSGISIVKVISEDSFERVTGTSIGGGTMYGLANSIMDLDSFDDLMALCDIGLFDEGGDSTNCMDSFEHGHLSDNPHPWGLNASFGAYQGDARHEDSARSIADMVSYNIGLIAYLVAKLHGVKRLFFTGFYTSNYRVTMDATAAAIDFMAKSNKEEPMEVLVPLFGSYAGALGCFLSQ</sequence>
<dbReference type="PANTHER" id="PTHR12280:SF20">
    <property type="entry name" value="4'-PHOSPHOPANTETHEINE PHOSPHATASE"/>
    <property type="match status" value="1"/>
</dbReference>
<dbReference type="SUPFAM" id="SSF53067">
    <property type="entry name" value="Actin-like ATPase domain"/>
    <property type="match status" value="2"/>
</dbReference>
<dbReference type="GO" id="GO:0005634">
    <property type="term" value="C:nucleus"/>
    <property type="evidence" value="ECO:0007669"/>
    <property type="project" value="TreeGrafter"/>
</dbReference>
<reference evidence="4" key="2">
    <citation type="submission" date="2021-05" db="EMBL/GenBank/DDBJ databases">
        <authorList>
            <person name="Pain A."/>
        </authorList>
    </citation>
    <scope>NUCLEOTIDE SEQUENCE</scope>
    <source>
        <strain evidence="4">1802A</strain>
    </source>
</reference>
<evidence type="ECO:0000256" key="2">
    <source>
        <dbReference type="ARBA" id="ARBA00022840"/>
    </source>
</evidence>
<name>A0AAD9LF24_BABDI</name>
<proteinExistence type="predicted"/>
<dbReference type="GO" id="GO:0005524">
    <property type="term" value="F:ATP binding"/>
    <property type="evidence" value="ECO:0007669"/>
    <property type="project" value="UniProtKB-KW"/>
</dbReference>
<dbReference type="InterPro" id="IPR043129">
    <property type="entry name" value="ATPase_NBD"/>
</dbReference>
<dbReference type="Pfam" id="PF03630">
    <property type="entry name" value="Fumble"/>
    <property type="match status" value="1"/>
</dbReference>
<dbReference type="Gene3D" id="3.30.420.510">
    <property type="match status" value="1"/>
</dbReference>
<keyword evidence="5" id="KW-1185">Reference proteome</keyword>
<comment type="caution">
    <text evidence="4">The sequence shown here is derived from an EMBL/GenBank/DDBJ whole genome shotgun (WGS) entry which is preliminary data.</text>
</comment>
<keyword evidence="4" id="KW-0808">Transferase</keyword>
<dbReference type="GO" id="GO:0015937">
    <property type="term" value="P:coenzyme A biosynthetic process"/>
    <property type="evidence" value="ECO:0007669"/>
    <property type="project" value="UniProtKB-KW"/>
</dbReference>
<dbReference type="AlphaFoldDB" id="A0AAD9LF24"/>
<dbReference type="PANTHER" id="PTHR12280">
    <property type="entry name" value="PANTOTHENATE KINASE"/>
    <property type="match status" value="1"/>
</dbReference>
<dbReference type="EMBL" id="JAHBMH010000067">
    <property type="protein sequence ID" value="KAK1934070.1"/>
    <property type="molecule type" value="Genomic_DNA"/>
</dbReference>
<dbReference type="GO" id="GO:0005829">
    <property type="term" value="C:cytosol"/>
    <property type="evidence" value="ECO:0007669"/>
    <property type="project" value="TreeGrafter"/>
</dbReference>
<dbReference type="Proteomes" id="UP001195914">
    <property type="component" value="Unassembled WGS sequence"/>
</dbReference>
<dbReference type="Gene3D" id="3.30.420.40">
    <property type="match status" value="1"/>
</dbReference>
<protein>
    <submittedName>
        <fullName evidence="4">Pantothenate kinase 1, related</fullName>
    </submittedName>
</protein>
<keyword evidence="1" id="KW-0547">Nucleotide-binding</keyword>
<evidence type="ECO:0000313" key="4">
    <source>
        <dbReference type="EMBL" id="KAK1934070.1"/>
    </source>
</evidence>
<dbReference type="GO" id="GO:0004594">
    <property type="term" value="F:pantothenate kinase activity"/>
    <property type="evidence" value="ECO:0007669"/>
    <property type="project" value="TreeGrafter"/>
</dbReference>
<reference evidence="4" key="1">
    <citation type="journal article" date="2014" name="Nucleic Acids Res.">
        <title>The evolutionary dynamics of variant antigen genes in Babesia reveal a history of genomic innovation underlying host-parasite interaction.</title>
        <authorList>
            <person name="Jackson A.P."/>
            <person name="Otto T.D."/>
            <person name="Darby A."/>
            <person name="Ramaprasad A."/>
            <person name="Xia D."/>
            <person name="Echaide I.E."/>
            <person name="Farber M."/>
            <person name="Gahlot S."/>
            <person name="Gamble J."/>
            <person name="Gupta D."/>
            <person name="Gupta Y."/>
            <person name="Jackson L."/>
            <person name="Malandrin L."/>
            <person name="Malas T.B."/>
            <person name="Moussa E."/>
            <person name="Nair M."/>
            <person name="Reid A.J."/>
            <person name="Sanders M."/>
            <person name="Sharma J."/>
            <person name="Tracey A."/>
            <person name="Quail M.A."/>
            <person name="Weir W."/>
            <person name="Wastling J.M."/>
            <person name="Hall N."/>
            <person name="Willadsen P."/>
            <person name="Lingelbach K."/>
            <person name="Shiels B."/>
            <person name="Tait A."/>
            <person name="Berriman M."/>
            <person name="Allred D.R."/>
            <person name="Pain A."/>
        </authorList>
    </citation>
    <scope>NUCLEOTIDE SEQUENCE</scope>
    <source>
        <strain evidence="4">1802A</strain>
    </source>
</reference>
<gene>
    <name evidence="4" type="ORF">X943_003214</name>
</gene>
<evidence type="ECO:0000313" key="5">
    <source>
        <dbReference type="Proteomes" id="UP001195914"/>
    </source>
</evidence>
<keyword evidence="2" id="KW-0067">ATP-binding</keyword>
<accession>A0AAD9LF24</accession>
<organism evidence="4 5">
    <name type="scientific">Babesia divergens</name>
    <dbReference type="NCBI Taxonomy" id="32595"/>
    <lineage>
        <taxon>Eukaryota</taxon>
        <taxon>Sar</taxon>
        <taxon>Alveolata</taxon>
        <taxon>Apicomplexa</taxon>
        <taxon>Aconoidasida</taxon>
        <taxon>Piroplasmida</taxon>
        <taxon>Babesiidae</taxon>
        <taxon>Babesia</taxon>
    </lineage>
</organism>
<evidence type="ECO:0000256" key="1">
    <source>
        <dbReference type="ARBA" id="ARBA00022741"/>
    </source>
</evidence>
<keyword evidence="3" id="KW-0173">Coenzyme A biosynthesis</keyword>
<keyword evidence="4" id="KW-0418">Kinase</keyword>